<evidence type="ECO:0000256" key="4">
    <source>
        <dbReference type="ARBA" id="ARBA00011738"/>
    </source>
</evidence>
<evidence type="ECO:0000256" key="1">
    <source>
        <dbReference type="ARBA" id="ARBA00004514"/>
    </source>
</evidence>
<evidence type="ECO:0000313" key="15">
    <source>
        <dbReference type="EMBL" id="AKV03549.1"/>
    </source>
</evidence>
<keyword evidence="8 10" id="KW-0456">Lyase</keyword>
<evidence type="ECO:0000256" key="10">
    <source>
        <dbReference type="HAMAP-Rule" id="MF_00218"/>
    </source>
</evidence>
<comment type="subunit">
    <text evidence="4 10">Homodimer.</text>
</comment>
<dbReference type="GO" id="GO:0004853">
    <property type="term" value="F:uroporphyrinogen decarboxylase activity"/>
    <property type="evidence" value="ECO:0007669"/>
    <property type="project" value="UniProtKB-UniRule"/>
</dbReference>
<dbReference type="STRING" id="1391654.AKJ09_10212"/>
<evidence type="ECO:0000259" key="13">
    <source>
        <dbReference type="PROSITE" id="PS00906"/>
    </source>
</evidence>
<protein>
    <recommendedName>
        <fullName evidence="5 10">Uroporphyrinogen decarboxylase</fullName>
        <shortName evidence="10">UPD</shortName>
        <shortName evidence="10">URO-D</shortName>
        <ecNumber evidence="5 10">4.1.1.37</ecNumber>
    </recommendedName>
</protein>
<evidence type="ECO:0000256" key="3">
    <source>
        <dbReference type="ARBA" id="ARBA00009935"/>
    </source>
</evidence>
<dbReference type="Pfam" id="PF01208">
    <property type="entry name" value="URO-D"/>
    <property type="match status" value="1"/>
</dbReference>
<dbReference type="KEGG" id="llu:AKJ09_10212"/>
<comment type="caution">
    <text evidence="10">Lacks conserved residue(s) required for the propagation of feature annotation.</text>
</comment>
<evidence type="ECO:0000256" key="6">
    <source>
        <dbReference type="ARBA" id="ARBA00022490"/>
    </source>
</evidence>
<evidence type="ECO:0000256" key="2">
    <source>
        <dbReference type="ARBA" id="ARBA00004804"/>
    </source>
</evidence>
<evidence type="ECO:0000259" key="14">
    <source>
        <dbReference type="PROSITE" id="PS00907"/>
    </source>
</evidence>
<dbReference type="Gene3D" id="3.20.20.210">
    <property type="match status" value="1"/>
</dbReference>
<comment type="subcellular location">
    <subcellularLocation>
        <location evidence="1">Cytoplasm</location>
        <location evidence="1">Cytosol</location>
    </subcellularLocation>
</comment>
<dbReference type="PATRIC" id="fig|1391654.3.peg.10350"/>
<dbReference type="EMBL" id="CP012333">
    <property type="protein sequence ID" value="AKV03549.1"/>
    <property type="molecule type" value="Genomic_DNA"/>
</dbReference>
<dbReference type="InterPro" id="IPR038071">
    <property type="entry name" value="UROD/MetE-like_sf"/>
</dbReference>
<feature type="domain" description="Uroporphyrinogen decarboxylase (URO-D)" evidence="14">
    <location>
        <begin position="155"/>
        <end position="171"/>
    </location>
</feature>
<reference evidence="15 16" key="1">
    <citation type="submission" date="2015-08" db="EMBL/GenBank/DDBJ databases">
        <authorList>
            <person name="Babu N.S."/>
            <person name="Beckwith C.J."/>
            <person name="Beseler K.G."/>
            <person name="Brison A."/>
            <person name="Carone J.V."/>
            <person name="Caskin T.P."/>
            <person name="Diamond M."/>
            <person name="Durham M.E."/>
            <person name="Foxe J.M."/>
            <person name="Go M."/>
            <person name="Henderson B.A."/>
            <person name="Jones I.B."/>
            <person name="McGettigan J.A."/>
            <person name="Micheletti S.J."/>
            <person name="Nasrallah M.E."/>
            <person name="Ortiz D."/>
            <person name="Piller C.R."/>
            <person name="Privatt S.R."/>
            <person name="Schneider S.L."/>
            <person name="Sharp S."/>
            <person name="Smith T.C."/>
            <person name="Stanton J.D."/>
            <person name="Ullery H.E."/>
            <person name="Wilson R.J."/>
            <person name="Serrano M.G."/>
            <person name="Buck G."/>
            <person name="Lee V."/>
            <person name="Wang Y."/>
            <person name="Carvalho R."/>
            <person name="Voegtly L."/>
            <person name="Shi R."/>
            <person name="Duckworth R."/>
            <person name="Johnson A."/>
            <person name="Loviza R."/>
            <person name="Walstead R."/>
            <person name="Shah Z."/>
            <person name="Kiflezghi M."/>
            <person name="Wade K."/>
            <person name="Ball S.L."/>
            <person name="Bradley K.W."/>
            <person name="Asai D.J."/>
            <person name="Bowman C.A."/>
            <person name="Russell D.A."/>
            <person name="Pope W.H."/>
            <person name="Jacobs-Sera D."/>
            <person name="Hendrix R.W."/>
            <person name="Hatfull G.F."/>
        </authorList>
    </citation>
    <scope>NUCLEOTIDE SEQUENCE [LARGE SCALE GENOMIC DNA]</scope>
    <source>
        <strain evidence="15 16">DSM 27648</strain>
    </source>
</reference>
<gene>
    <name evidence="10" type="primary">hemE</name>
    <name evidence="15" type="ORF">AKJ09_10212</name>
</gene>
<feature type="domain" description="Uroporphyrinogen decarboxylase (URO-D)" evidence="13">
    <location>
        <begin position="39"/>
        <end position="48"/>
    </location>
</feature>
<sequence length="361" mass="39897">MARVADARDGEGGSELRSAPMINDRFLRACRREPVDCTPIWMMRQAGRYMPEYRALRERYTLLELCRNPELATQVTLQPLRLGMDAAILFADILLPLEPMGAPFEFAAGEGPVIHAPVATKADVDKLRVIEPEEGLGYVLDAIRMLKKELKVPLIGFAGAPFTLASYLIEGGKSSQFAKAKRFMYTQPEVWNDLMAKLSEVVRKYLRKQIEAGADAVQLFDSWVGQLSADDYRTYVQPHVRNILKDVETCGVPVIHFGTGTYHLLEAQREAGGTVIGLDWRTPIADGWAKVGADRAVQGNLDPITLLAPRELAEKHAARVLEQAGGKNGHIFNLGHGILPETPVATVQAVVDFVHRTSSRS</sequence>
<keyword evidence="7 10" id="KW-0210">Decarboxylase</keyword>
<dbReference type="CDD" id="cd00717">
    <property type="entry name" value="URO-D"/>
    <property type="match status" value="1"/>
</dbReference>
<keyword evidence="16" id="KW-1185">Reference proteome</keyword>
<evidence type="ECO:0000256" key="9">
    <source>
        <dbReference type="ARBA" id="ARBA00023244"/>
    </source>
</evidence>
<feature type="site" description="Transition state stabilizer" evidence="10">
    <location>
        <position position="92"/>
    </location>
</feature>
<dbReference type="UniPathway" id="UPA00251">
    <property type="reaction ID" value="UER00321"/>
</dbReference>
<evidence type="ECO:0000256" key="11">
    <source>
        <dbReference type="RuleBase" id="RU000554"/>
    </source>
</evidence>
<keyword evidence="6 10" id="KW-0963">Cytoplasm</keyword>
<feature type="binding site" evidence="10">
    <location>
        <begin position="44"/>
        <end position="48"/>
    </location>
    <ligand>
        <name>substrate</name>
    </ligand>
</feature>
<dbReference type="FunFam" id="3.20.20.210:FF:000008">
    <property type="entry name" value="Uroporphyrinogen decarboxylase"/>
    <property type="match status" value="1"/>
</dbReference>
<evidence type="ECO:0000256" key="7">
    <source>
        <dbReference type="ARBA" id="ARBA00022793"/>
    </source>
</evidence>
<dbReference type="GO" id="GO:0006782">
    <property type="term" value="P:protoporphyrinogen IX biosynthetic process"/>
    <property type="evidence" value="ECO:0007669"/>
    <property type="project" value="UniProtKB-UniRule"/>
</dbReference>
<feature type="binding site" evidence="10">
    <location>
        <position position="167"/>
    </location>
    <ligand>
        <name>substrate</name>
    </ligand>
</feature>
<comment type="function">
    <text evidence="10">Catalyzes the decarboxylation of four acetate groups of uroporphyrinogen-III to yield coproporphyrinogen-III.</text>
</comment>
<evidence type="ECO:0000256" key="5">
    <source>
        <dbReference type="ARBA" id="ARBA00012288"/>
    </source>
</evidence>
<accession>A0A0K1QCS0</accession>
<dbReference type="GO" id="GO:0005829">
    <property type="term" value="C:cytosol"/>
    <property type="evidence" value="ECO:0007669"/>
    <property type="project" value="UniProtKB-SubCell"/>
</dbReference>
<evidence type="ECO:0000256" key="8">
    <source>
        <dbReference type="ARBA" id="ARBA00023239"/>
    </source>
</evidence>
<comment type="pathway">
    <text evidence="2 10 11">Porphyrin-containing compound metabolism; protoporphyrin-IX biosynthesis; coproporphyrinogen-III from 5-aminolevulinate: step 4/4.</text>
</comment>
<dbReference type="PROSITE" id="PS00907">
    <property type="entry name" value="UROD_2"/>
    <property type="match status" value="1"/>
</dbReference>
<feature type="binding site" evidence="10">
    <location>
        <position position="222"/>
    </location>
    <ligand>
        <name>substrate</name>
    </ligand>
</feature>
<comment type="similarity">
    <text evidence="3 10 12">Belongs to the uroporphyrinogen decarboxylase family.</text>
</comment>
<dbReference type="PANTHER" id="PTHR21091">
    <property type="entry name" value="METHYLTETRAHYDROFOLATE:HOMOCYSTEINE METHYLTRANSFERASE RELATED"/>
    <property type="match status" value="1"/>
</dbReference>
<organism evidence="15 16">
    <name type="scientific">Labilithrix luteola</name>
    <dbReference type="NCBI Taxonomy" id="1391654"/>
    <lineage>
        <taxon>Bacteria</taxon>
        <taxon>Pseudomonadati</taxon>
        <taxon>Myxococcota</taxon>
        <taxon>Polyangia</taxon>
        <taxon>Polyangiales</taxon>
        <taxon>Labilitrichaceae</taxon>
        <taxon>Labilithrix</taxon>
    </lineage>
</organism>
<feature type="binding site" evidence="10">
    <location>
        <position position="336"/>
    </location>
    <ligand>
        <name>substrate</name>
    </ligand>
</feature>
<evidence type="ECO:0000256" key="12">
    <source>
        <dbReference type="RuleBase" id="RU004169"/>
    </source>
</evidence>
<dbReference type="InterPro" id="IPR006361">
    <property type="entry name" value="Uroporphyrinogen_deCO2ase_HemE"/>
</dbReference>
<name>A0A0K1QCS0_9BACT</name>
<dbReference type="InterPro" id="IPR000257">
    <property type="entry name" value="Uroporphyrinogen_deCOase"/>
</dbReference>
<comment type="catalytic activity">
    <reaction evidence="10 11">
        <text>uroporphyrinogen III + 4 H(+) = coproporphyrinogen III + 4 CO2</text>
        <dbReference type="Rhea" id="RHEA:19865"/>
        <dbReference type="ChEBI" id="CHEBI:15378"/>
        <dbReference type="ChEBI" id="CHEBI:16526"/>
        <dbReference type="ChEBI" id="CHEBI:57308"/>
        <dbReference type="ChEBI" id="CHEBI:57309"/>
        <dbReference type="EC" id="4.1.1.37"/>
    </reaction>
</comment>
<dbReference type="HAMAP" id="MF_00218">
    <property type="entry name" value="URO_D"/>
    <property type="match status" value="1"/>
</dbReference>
<dbReference type="NCBIfam" id="TIGR01464">
    <property type="entry name" value="hemE"/>
    <property type="match status" value="1"/>
</dbReference>
<dbReference type="PANTHER" id="PTHR21091:SF169">
    <property type="entry name" value="UROPORPHYRINOGEN DECARBOXYLASE"/>
    <property type="match status" value="1"/>
</dbReference>
<dbReference type="AlphaFoldDB" id="A0A0K1QCS0"/>
<evidence type="ECO:0000313" key="16">
    <source>
        <dbReference type="Proteomes" id="UP000064967"/>
    </source>
</evidence>
<proteinExistence type="inferred from homology"/>
<dbReference type="EC" id="4.1.1.37" evidence="5 10"/>
<dbReference type="SUPFAM" id="SSF51726">
    <property type="entry name" value="UROD/MetE-like"/>
    <property type="match status" value="1"/>
</dbReference>
<dbReference type="Proteomes" id="UP000064967">
    <property type="component" value="Chromosome"/>
</dbReference>
<feature type="binding site" evidence="10">
    <location>
        <position position="92"/>
    </location>
    <ligand>
        <name>substrate</name>
    </ligand>
</feature>
<dbReference type="PROSITE" id="PS00906">
    <property type="entry name" value="UROD_1"/>
    <property type="match status" value="1"/>
</dbReference>
<keyword evidence="9 10" id="KW-0627">Porphyrin biosynthesis</keyword>